<sequence length="59" mass="6564">MNRSTRGIQAVITELLDEAVTPHRPLIAIASDLELVLELGPLISDCRLEDLGLEQRDPR</sequence>
<organism evidence="1">
    <name type="scientific">freshwater metagenome</name>
    <dbReference type="NCBI Taxonomy" id="449393"/>
    <lineage>
        <taxon>unclassified sequences</taxon>
        <taxon>metagenomes</taxon>
        <taxon>ecological metagenomes</taxon>
    </lineage>
</organism>
<reference evidence="1" key="1">
    <citation type="submission" date="2020-05" db="EMBL/GenBank/DDBJ databases">
        <authorList>
            <person name="Chiriac C."/>
            <person name="Salcher M."/>
            <person name="Ghai R."/>
            <person name="Kavagutti S V."/>
        </authorList>
    </citation>
    <scope>NUCLEOTIDE SEQUENCE</scope>
</reference>
<evidence type="ECO:0000313" key="1">
    <source>
        <dbReference type="EMBL" id="CAB4946561.1"/>
    </source>
</evidence>
<accession>A0A6J7JUN2</accession>
<dbReference type="EMBL" id="CAFBNA010000157">
    <property type="protein sequence ID" value="CAB4946561.1"/>
    <property type="molecule type" value="Genomic_DNA"/>
</dbReference>
<proteinExistence type="predicted"/>
<dbReference type="AlphaFoldDB" id="A0A6J7JUN2"/>
<name>A0A6J7JUN2_9ZZZZ</name>
<gene>
    <name evidence="1" type="ORF">UFOPK3708_01751</name>
</gene>
<protein>
    <submittedName>
        <fullName evidence="1">Unannotated protein</fullName>
    </submittedName>
</protein>